<organism evidence="10 11">
    <name type="scientific">Sporichthya brevicatena</name>
    <dbReference type="NCBI Taxonomy" id="171442"/>
    <lineage>
        <taxon>Bacteria</taxon>
        <taxon>Bacillati</taxon>
        <taxon>Actinomycetota</taxon>
        <taxon>Actinomycetes</taxon>
        <taxon>Sporichthyales</taxon>
        <taxon>Sporichthyaceae</taxon>
        <taxon>Sporichthya</taxon>
    </lineage>
</organism>
<reference evidence="10 11" key="1">
    <citation type="journal article" date="2019" name="Int. J. Syst. Evol. Microbiol.">
        <title>The Global Catalogue of Microorganisms (GCM) 10K type strain sequencing project: providing services to taxonomists for standard genome sequencing and annotation.</title>
        <authorList>
            <consortium name="The Broad Institute Genomics Platform"/>
            <consortium name="The Broad Institute Genome Sequencing Center for Infectious Disease"/>
            <person name="Wu L."/>
            <person name="Ma J."/>
        </authorList>
    </citation>
    <scope>NUCLEOTIDE SEQUENCE [LARGE SCALE GENOMIC DNA]</scope>
    <source>
        <strain evidence="10 11">JCM 10671</strain>
    </source>
</reference>
<feature type="transmembrane region" description="Helical" evidence="7">
    <location>
        <begin position="763"/>
        <end position="787"/>
    </location>
</feature>
<evidence type="ECO:0000256" key="4">
    <source>
        <dbReference type="ARBA" id="ARBA00022989"/>
    </source>
</evidence>
<feature type="transmembrane region" description="Helical" evidence="7">
    <location>
        <begin position="266"/>
        <end position="292"/>
    </location>
</feature>
<proteinExistence type="inferred from homology"/>
<evidence type="ECO:0000256" key="6">
    <source>
        <dbReference type="ARBA" id="ARBA00038076"/>
    </source>
</evidence>
<feature type="transmembrane region" description="Helical" evidence="7">
    <location>
        <begin position="437"/>
        <end position="462"/>
    </location>
</feature>
<evidence type="ECO:0000256" key="5">
    <source>
        <dbReference type="ARBA" id="ARBA00023136"/>
    </source>
</evidence>
<dbReference type="Pfam" id="PF02687">
    <property type="entry name" value="FtsX"/>
    <property type="match status" value="2"/>
</dbReference>
<feature type="transmembrane region" description="Helical" evidence="7">
    <location>
        <begin position="319"/>
        <end position="345"/>
    </location>
</feature>
<feature type="transmembrane region" description="Helical" evidence="7">
    <location>
        <begin position="807"/>
        <end position="829"/>
    </location>
</feature>
<feature type="domain" description="MacB-like periplasmic core" evidence="9">
    <location>
        <begin position="491"/>
        <end position="686"/>
    </location>
</feature>
<feature type="domain" description="MacB-like periplasmic core" evidence="9">
    <location>
        <begin position="18"/>
        <end position="235"/>
    </location>
</feature>
<gene>
    <name evidence="10" type="ORF">GCM10009547_27240</name>
</gene>
<feature type="transmembrane region" description="Helical" evidence="7">
    <location>
        <begin position="717"/>
        <end position="742"/>
    </location>
</feature>
<feature type="domain" description="ABC3 transporter permease C-terminal" evidence="8">
    <location>
        <begin position="270"/>
        <end position="391"/>
    </location>
</feature>
<evidence type="ECO:0000256" key="7">
    <source>
        <dbReference type="SAM" id="Phobius"/>
    </source>
</evidence>
<evidence type="ECO:0000256" key="2">
    <source>
        <dbReference type="ARBA" id="ARBA00022475"/>
    </source>
</evidence>
<comment type="caution">
    <text evidence="10">The sequence shown here is derived from an EMBL/GenBank/DDBJ whole genome shotgun (WGS) entry which is preliminary data.</text>
</comment>
<dbReference type="EMBL" id="BAAAHE010000021">
    <property type="protein sequence ID" value="GAA0622808.1"/>
    <property type="molecule type" value="Genomic_DNA"/>
</dbReference>
<dbReference type="InterPro" id="IPR050250">
    <property type="entry name" value="Macrolide_Exporter_MacB"/>
</dbReference>
<evidence type="ECO:0000256" key="1">
    <source>
        <dbReference type="ARBA" id="ARBA00004651"/>
    </source>
</evidence>
<keyword evidence="5 7" id="KW-0472">Membrane</keyword>
<protein>
    <submittedName>
        <fullName evidence="10">ABC transporter permease</fullName>
    </submittedName>
</protein>
<feature type="domain" description="ABC3 transporter permease C-terminal" evidence="8">
    <location>
        <begin position="721"/>
        <end position="836"/>
    </location>
</feature>
<accession>A0ABN1GXL9</accession>
<dbReference type="InterPro" id="IPR003838">
    <property type="entry name" value="ABC3_permease_C"/>
</dbReference>
<feature type="transmembrane region" description="Helical" evidence="7">
    <location>
        <begin position="357"/>
        <end position="381"/>
    </location>
</feature>
<keyword evidence="4 7" id="KW-1133">Transmembrane helix</keyword>
<dbReference type="PANTHER" id="PTHR30572:SF4">
    <property type="entry name" value="ABC TRANSPORTER PERMEASE YTRF"/>
    <property type="match status" value="1"/>
</dbReference>
<evidence type="ECO:0000313" key="10">
    <source>
        <dbReference type="EMBL" id="GAA0622808.1"/>
    </source>
</evidence>
<sequence length="844" mass="89024">MWKASLRNVLAHRLRLLLSGLAVVLGVAFVAGSLIFTSTISAAFDKLFDEISADVTVSRATAFDSNVPGQQNGATTVPRDLVGTIAAVPGVEKAEGQITVEGVRVVGSDGKLVGVGGAPGLAINYPEEGSDDTVTLLRGRVPSNGDEVVIDSVSADKGGLDIDDRVRLLTPGPEIEATIVGIFKFGDTGNLGGATLTGFTEQRAHEILGSDDYTEITVDAASGQNLDALRDEIQKAIPSEYIARTKSEQADENASDVKEALSFLNIFLLIFAFIAVFVGSFIILNTFTMLVAQRTRELALLRALGASRRQVTQSVMIEAAVVGIVGSTLGLLSGLGIASLLRWLFEKIGIELGSQGLVIKASTVLTAYVVGIAVTMIAAYFPARRAAKVPPVAAMSDHVAMPERSLRVRALIGVVLFALGVLVLGLGLAGVSDQPAALVGVGAFGVLVGVTVISPILSMPFVRALGAPYPRLWGTIGRMSVANALRNPRRTAATASALMIGLALIGTFGVMAASINASVGKVVDKSLRAEFILLDESYTPFSPQIAERARETEGVKSVTQMRMTAVQIKGSTKSIAAISADSIGDAFALDFQDGDPGGLADRGVLIDDNVAEDNDWKVGDTIGVTWLNGTQMDLRVGGIYERNDMLGGYLVSLDTAAEGGTRPVDFFAFINTDDDADLQAVRERLEEGLQNNPAVELKDQEEYTDSVRAQVNQLLGLIYGMLALAVIIAVLGIINTLALSVTERTREIGLLRAIGMSRRQLRRMIRLESVVMAIFGAILGLIVGIGFGVSLQQTLADEGISELRVPGVQLIVFLVIAGLVGVLAAVWPARRAAKLDILKAIATH</sequence>
<dbReference type="PANTHER" id="PTHR30572">
    <property type="entry name" value="MEMBRANE COMPONENT OF TRANSPORTER-RELATED"/>
    <property type="match status" value="1"/>
</dbReference>
<feature type="transmembrane region" description="Helical" evidence="7">
    <location>
        <begin position="410"/>
        <end position="431"/>
    </location>
</feature>
<feature type="transmembrane region" description="Helical" evidence="7">
    <location>
        <begin position="495"/>
        <end position="515"/>
    </location>
</feature>
<dbReference type="Pfam" id="PF12704">
    <property type="entry name" value="MacB_PCD"/>
    <property type="match status" value="2"/>
</dbReference>
<evidence type="ECO:0000313" key="11">
    <source>
        <dbReference type="Proteomes" id="UP001500957"/>
    </source>
</evidence>
<dbReference type="Proteomes" id="UP001500957">
    <property type="component" value="Unassembled WGS sequence"/>
</dbReference>
<comment type="subcellular location">
    <subcellularLocation>
        <location evidence="1">Cell membrane</location>
        <topology evidence="1">Multi-pass membrane protein</topology>
    </subcellularLocation>
</comment>
<keyword evidence="11" id="KW-1185">Reference proteome</keyword>
<dbReference type="RefSeq" id="WP_344605595.1">
    <property type="nucleotide sequence ID" value="NZ_BAAAHE010000021.1"/>
</dbReference>
<comment type="similarity">
    <text evidence="6">Belongs to the ABC-4 integral membrane protein family.</text>
</comment>
<dbReference type="InterPro" id="IPR025857">
    <property type="entry name" value="MacB_PCD"/>
</dbReference>
<name>A0ABN1GXL9_9ACTN</name>
<keyword evidence="2" id="KW-1003">Cell membrane</keyword>
<evidence type="ECO:0000256" key="3">
    <source>
        <dbReference type="ARBA" id="ARBA00022692"/>
    </source>
</evidence>
<keyword evidence="3 7" id="KW-0812">Transmembrane</keyword>
<evidence type="ECO:0000259" key="9">
    <source>
        <dbReference type="Pfam" id="PF12704"/>
    </source>
</evidence>
<evidence type="ECO:0000259" key="8">
    <source>
        <dbReference type="Pfam" id="PF02687"/>
    </source>
</evidence>